<sequence length="600" mass="65044">MTGLLSEKPSIPPDIIPDYANSLSMRLRSLLLLLLSALLVNSGLCFEITAFCPDTWLSGEGDEYFVVGGTGPGEGLFITDNEGSVRFPGGSRLSGSTVVAMEAVAYRSVYGINPDYEIIPTDTSVPDMITTGNFRMANKADELVLVDDGEEVQEIYWPGIVSTGEGRVHILSGGEWDRRVYYEGQSSFEPETFYDTTITAFVSPDSSYEVLASLISGSDESIRLNVYELAKSKIADLLSKRSSAGVDVKVLLEGSPVGGVSDSEYAAVNVVQNSGGEVRMMLTENRDSHAPYRYDHAKYLVSDGESVLVASENFGETGFPETGYNGNRGWGIVVDDAGVSDYFDEVFTYDFSGGWSGPPEGETGIFEETDSSGYYGTYNSVFRPQTFDGVTVTPVISPDTSYLIQDMISGAEESVDIEQAYIKNWSSGKNPYLEEAIDAARRGASVRIILDSYYYNVDGDDDNDEMAAYINSVADAESLQLEARLLKSGSGMPVKLHNKGVIVDSEAVLISSVNWNENSPQMNREAGIIAEGTGIAGYYRDVFDHDWDFTGEVATAPGGNTFGGVSSGNQGITVLLFQKQNVALLLIVLLIVLYVVRKRS</sequence>
<dbReference type="EMBL" id="CP096115">
    <property type="protein sequence ID" value="UUX91178.1"/>
    <property type="molecule type" value="Genomic_DNA"/>
</dbReference>
<dbReference type="InterPro" id="IPR025202">
    <property type="entry name" value="PLD-like_dom"/>
</dbReference>
<organism evidence="3 4">
    <name type="scientific">Methanoplanus endosymbiosus</name>
    <dbReference type="NCBI Taxonomy" id="33865"/>
    <lineage>
        <taxon>Archaea</taxon>
        <taxon>Methanobacteriati</taxon>
        <taxon>Methanobacteriota</taxon>
        <taxon>Stenosarchaea group</taxon>
        <taxon>Methanomicrobia</taxon>
        <taxon>Methanomicrobiales</taxon>
        <taxon>Methanomicrobiaceae</taxon>
        <taxon>Methanoplanus</taxon>
    </lineage>
</organism>
<dbReference type="Pfam" id="PF13091">
    <property type="entry name" value="PLDc_2"/>
    <property type="match status" value="2"/>
</dbReference>
<feature type="domain" description="PLD phosphodiesterase" evidence="2">
    <location>
        <begin position="492"/>
        <end position="519"/>
    </location>
</feature>
<dbReference type="KEGG" id="mend:L6E24_07230"/>
<dbReference type="CDD" id="cd09128">
    <property type="entry name" value="PLDc_unchar1_2"/>
    <property type="match status" value="1"/>
</dbReference>
<reference evidence="3" key="1">
    <citation type="submission" date="2022-04" db="EMBL/GenBank/DDBJ databases">
        <title>Complete genome of Methanoplanus endosymbiosus DSM 3599.</title>
        <authorList>
            <person name="Chen S.-C."/>
            <person name="You Y.-T."/>
            <person name="Zhou Y.-Z."/>
            <person name="Lai M.-C."/>
        </authorList>
    </citation>
    <scope>NUCLEOTIDE SEQUENCE</scope>
    <source>
        <strain evidence="3">DSM 3599</strain>
    </source>
</reference>
<evidence type="ECO:0000256" key="1">
    <source>
        <dbReference type="SAM" id="Phobius"/>
    </source>
</evidence>
<accession>A0A9E7PJP0</accession>
<name>A0A9E7PJP0_9EURY</name>
<keyword evidence="1" id="KW-0812">Transmembrane</keyword>
<dbReference type="SMART" id="SM00155">
    <property type="entry name" value="PLDc"/>
    <property type="match status" value="2"/>
</dbReference>
<gene>
    <name evidence="3" type="ORF">L6E24_07230</name>
</gene>
<dbReference type="GO" id="GO:0016891">
    <property type="term" value="F:RNA endonuclease activity producing 5'-phosphomonoesters, hydrolytic mechanism"/>
    <property type="evidence" value="ECO:0007669"/>
    <property type="project" value="TreeGrafter"/>
</dbReference>
<dbReference type="InterPro" id="IPR001736">
    <property type="entry name" value="PLipase_D/transphosphatidylase"/>
</dbReference>
<dbReference type="RefSeq" id="WP_257741330.1">
    <property type="nucleotide sequence ID" value="NZ_CP096115.1"/>
</dbReference>
<dbReference type="PANTHER" id="PTHR43856:SF2">
    <property type="entry name" value="PHOSPHOLIPASE D"/>
    <property type="match status" value="1"/>
</dbReference>
<dbReference type="AlphaFoldDB" id="A0A9E7PJP0"/>
<keyword evidence="1" id="KW-0472">Membrane</keyword>
<evidence type="ECO:0000313" key="3">
    <source>
        <dbReference type="EMBL" id="UUX91178.1"/>
    </source>
</evidence>
<feature type="domain" description="PLD phosphodiesterase" evidence="2">
    <location>
        <begin position="291"/>
        <end position="318"/>
    </location>
</feature>
<dbReference type="GeneID" id="74307480"/>
<dbReference type="InterPro" id="IPR051406">
    <property type="entry name" value="PLD_domain"/>
</dbReference>
<dbReference type="SUPFAM" id="SSF56024">
    <property type="entry name" value="Phospholipase D/nuclease"/>
    <property type="match status" value="2"/>
</dbReference>
<keyword evidence="4" id="KW-1185">Reference proteome</keyword>
<protein>
    <submittedName>
        <fullName evidence="3">Phospholipase D-like domain-containing protein</fullName>
    </submittedName>
</protein>
<dbReference type="Gene3D" id="3.30.870.10">
    <property type="entry name" value="Endonuclease Chain A"/>
    <property type="match status" value="2"/>
</dbReference>
<dbReference type="Proteomes" id="UP001060368">
    <property type="component" value="Chromosome"/>
</dbReference>
<keyword evidence="1" id="KW-1133">Transmembrane helix</keyword>
<dbReference type="PROSITE" id="PS50035">
    <property type="entry name" value="PLD"/>
    <property type="match status" value="2"/>
</dbReference>
<evidence type="ECO:0000259" key="2">
    <source>
        <dbReference type="PROSITE" id="PS50035"/>
    </source>
</evidence>
<proteinExistence type="predicted"/>
<dbReference type="PANTHER" id="PTHR43856">
    <property type="entry name" value="CARDIOLIPIN HYDROLASE"/>
    <property type="match status" value="1"/>
</dbReference>
<feature type="transmembrane region" description="Helical" evidence="1">
    <location>
        <begin position="580"/>
        <end position="596"/>
    </location>
</feature>
<evidence type="ECO:0000313" key="4">
    <source>
        <dbReference type="Proteomes" id="UP001060368"/>
    </source>
</evidence>